<evidence type="ECO:0000313" key="1">
    <source>
        <dbReference type="EMBL" id="CAB4700433.1"/>
    </source>
</evidence>
<dbReference type="EMBL" id="CAEZXR010000087">
    <property type="protein sequence ID" value="CAB4700433.1"/>
    <property type="molecule type" value="Genomic_DNA"/>
</dbReference>
<dbReference type="AlphaFoldDB" id="A0A6J6PTS0"/>
<gene>
    <name evidence="1" type="ORF">UFOPK2579_00912</name>
</gene>
<organism evidence="1">
    <name type="scientific">freshwater metagenome</name>
    <dbReference type="NCBI Taxonomy" id="449393"/>
    <lineage>
        <taxon>unclassified sequences</taxon>
        <taxon>metagenomes</taxon>
        <taxon>ecological metagenomes</taxon>
    </lineage>
</organism>
<name>A0A6J6PTS0_9ZZZZ</name>
<reference evidence="1" key="1">
    <citation type="submission" date="2020-05" db="EMBL/GenBank/DDBJ databases">
        <authorList>
            <person name="Chiriac C."/>
            <person name="Salcher M."/>
            <person name="Ghai R."/>
            <person name="Kavagutti S V."/>
        </authorList>
    </citation>
    <scope>NUCLEOTIDE SEQUENCE</scope>
</reference>
<protein>
    <submittedName>
        <fullName evidence="1">Unannotated protein</fullName>
    </submittedName>
</protein>
<sequence>MPIDVPSPPLSLITAVVRIAAAATSSGTCTSASDSMSTGSIVDSGIIPVSPCSSSR</sequence>
<proteinExistence type="predicted"/>
<accession>A0A6J6PTS0</accession>